<sequence length="124" mass="14124">MDVIKEPRYQADADKRGVTYWVDYDLATRECVTHKSWSQHIKTGEGWMQYCCAKAKKLDRLANTHVPLTEEQINANYEERRMELETMICILQKAQTARSVATRKANKLVEGLGVNLGGYLGVSS</sequence>
<dbReference type="AlphaFoldDB" id="A0A6M9PUM3"/>
<dbReference type="RefSeq" id="WP_173942747.1">
    <property type="nucleotide sequence ID" value="NZ_CBCSCD010000001.1"/>
</dbReference>
<evidence type="ECO:0000313" key="2">
    <source>
        <dbReference type="Proteomes" id="UP000500806"/>
    </source>
</evidence>
<accession>A0A6M9PUM3</accession>
<proteinExistence type="predicted"/>
<organism evidence="1 2">
    <name type="scientific">Polynucleobacter antarcticus</name>
    <dbReference type="NCBI Taxonomy" id="1743162"/>
    <lineage>
        <taxon>Bacteria</taxon>
        <taxon>Pseudomonadati</taxon>
        <taxon>Pseudomonadota</taxon>
        <taxon>Betaproteobacteria</taxon>
        <taxon>Burkholderiales</taxon>
        <taxon>Burkholderiaceae</taxon>
        <taxon>Polynucleobacter</taxon>
    </lineage>
</organism>
<dbReference type="EMBL" id="CP028941">
    <property type="protein sequence ID" value="QKM62587.1"/>
    <property type="molecule type" value="Genomic_DNA"/>
</dbReference>
<protein>
    <submittedName>
        <fullName evidence="1">Uncharacterized protein</fullName>
    </submittedName>
</protein>
<reference evidence="1 2" key="1">
    <citation type="submission" date="2018-04" db="EMBL/GenBank/DDBJ databases">
        <title>Polynucleobacter sp. LimPoW16 genome.</title>
        <authorList>
            <person name="Hahn M.W."/>
        </authorList>
    </citation>
    <scope>NUCLEOTIDE SEQUENCE [LARGE SCALE GENOMIC DNA]</scope>
    <source>
        <strain evidence="1 2">LimPoW16</strain>
    </source>
</reference>
<keyword evidence="2" id="KW-1185">Reference proteome</keyword>
<evidence type="ECO:0000313" key="1">
    <source>
        <dbReference type="EMBL" id="QKM62587.1"/>
    </source>
</evidence>
<name>A0A6M9PUM3_9BURK</name>
<dbReference type="KEGG" id="pani:DCO16_05595"/>
<dbReference type="Proteomes" id="UP000500806">
    <property type="component" value="Chromosome"/>
</dbReference>
<gene>
    <name evidence="1" type="ORF">DCO16_05595</name>
</gene>